<dbReference type="Proteomes" id="UP000664203">
    <property type="component" value="Unassembled WGS sequence"/>
</dbReference>
<dbReference type="OrthoDB" id="5394864at2759"/>
<proteinExistence type="predicted"/>
<evidence type="ECO:0000256" key="1">
    <source>
        <dbReference type="SAM" id="MobiDB-lite"/>
    </source>
</evidence>
<comment type="caution">
    <text evidence="3">The sequence shown here is derived from an EMBL/GenBank/DDBJ whole genome shotgun (WGS) entry which is preliminary data.</text>
</comment>
<keyword evidence="2" id="KW-1133">Transmembrane helix</keyword>
<evidence type="ECO:0008006" key="5">
    <source>
        <dbReference type="Google" id="ProtNLM"/>
    </source>
</evidence>
<evidence type="ECO:0000313" key="4">
    <source>
        <dbReference type="Proteomes" id="UP000664203"/>
    </source>
</evidence>
<evidence type="ECO:0000256" key="2">
    <source>
        <dbReference type="SAM" id="Phobius"/>
    </source>
</evidence>
<feature type="transmembrane region" description="Helical" evidence="2">
    <location>
        <begin position="225"/>
        <end position="247"/>
    </location>
</feature>
<reference evidence="3" key="1">
    <citation type="submission" date="2021-03" db="EMBL/GenBank/DDBJ databases">
        <authorList>
            <person name="Tagirdzhanova G."/>
        </authorList>
    </citation>
    <scope>NUCLEOTIDE SEQUENCE</scope>
</reference>
<keyword evidence="2" id="KW-0472">Membrane</keyword>
<evidence type="ECO:0000313" key="3">
    <source>
        <dbReference type="EMBL" id="CAF9913178.1"/>
    </source>
</evidence>
<protein>
    <recommendedName>
        <fullName evidence="5">Transmembrane protein</fullName>
    </recommendedName>
</protein>
<sequence length="418" mass="43356">IDLGMKSFLALVATSNALARASASLDLLGAPYAVASGSSSPGTVLTLPPQPAGESLSTFLDQLFSNTTGNSSKPTNFAGSKVKRVFADTDATSTYTNSYGLHQSCWDDDMGSGTITYNISVDFSNCVTGLNFGTDIGVYTFTNGTTTNNTDLRDMVADLYSLRHSRQSPNPNYANHTAVVARLAIEEANQLLNNGLICQNTSGATQTEVIVHDELRHLLANVHSYWAAVILSAAGGAAVGGGVAAVSDLIFNGNVTVENVVQTAIVIGAVVLIGGILTRCDQVGHLDRAESVATAVTELVPQGREAVVQNVYVSWARRQMQRIARQQVEEALSEAGIGSMAGSVAGSGATSPHTPGSLPSIPGSPGHGILDSCLSELEAGQAGSAIGEMSDVTLDLEPIQEVLEKLGSRDEQGGCSPT</sequence>
<keyword evidence="4" id="KW-1185">Reference proteome</keyword>
<organism evidence="3 4">
    <name type="scientific">Alectoria fallacina</name>
    <dbReference type="NCBI Taxonomy" id="1903189"/>
    <lineage>
        <taxon>Eukaryota</taxon>
        <taxon>Fungi</taxon>
        <taxon>Dikarya</taxon>
        <taxon>Ascomycota</taxon>
        <taxon>Pezizomycotina</taxon>
        <taxon>Lecanoromycetes</taxon>
        <taxon>OSLEUM clade</taxon>
        <taxon>Lecanoromycetidae</taxon>
        <taxon>Lecanorales</taxon>
        <taxon>Lecanorineae</taxon>
        <taxon>Parmeliaceae</taxon>
        <taxon>Alectoria</taxon>
    </lineage>
</organism>
<dbReference type="AlphaFoldDB" id="A0A8H3ICC3"/>
<keyword evidence="2" id="KW-0812">Transmembrane</keyword>
<accession>A0A8H3ICC3</accession>
<dbReference type="EMBL" id="CAJPDR010000060">
    <property type="protein sequence ID" value="CAF9913178.1"/>
    <property type="molecule type" value="Genomic_DNA"/>
</dbReference>
<feature type="region of interest" description="Disordered" evidence="1">
    <location>
        <begin position="343"/>
        <end position="365"/>
    </location>
</feature>
<gene>
    <name evidence="3" type="ORF">ALECFALPRED_008658</name>
</gene>
<feature type="non-terminal residue" evidence="3">
    <location>
        <position position="1"/>
    </location>
</feature>
<name>A0A8H3ICC3_9LECA</name>
<feature type="transmembrane region" description="Helical" evidence="2">
    <location>
        <begin position="259"/>
        <end position="278"/>
    </location>
</feature>